<evidence type="ECO:0000256" key="2">
    <source>
        <dbReference type="ARBA" id="ARBA00022603"/>
    </source>
</evidence>
<dbReference type="PIRSF" id="PIRSF000384">
    <property type="entry name" value="PNMTase"/>
    <property type="match status" value="1"/>
</dbReference>
<evidence type="ECO:0008006" key="8">
    <source>
        <dbReference type="Google" id="ProtNLM"/>
    </source>
</evidence>
<dbReference type="GO" id="GO:0005829">
    <property type="term" value="C:cytosol"/>
    <property type="evidence" value="ECO:0007669"/>
    <property type="project" value="TreeGrafter"/>
</dbReference>
<dbReference type="NCBIfam" id="NF041360">
    <property type="entry name" value="GntF_guanitoxin"/>
    <property type="match status" value="1"/>
</dbReference>
<evidence type="ECO:0000256" key="5">
    <source>
        <dbReference type="PIRSR" id="PIRSR000384-1"/>
    </source>
</evidence>
<keyword evidence="3" id="KW-0808">Transferase</keyword>
<evidence type="ECO:0000256" key="1">
    <source>
        <dbReference type="ARBA" id="ARBA00007996"/>
    </source>
</evidence>
<dbReference type="GO" id="GO:0008757">
    <property type="term" value="F:S-adenosylmethionine-dependent methyltransferase activity"/>
    <property type="evidence" value="ECO:0007669"/>
    <property type="project" value="UniProtKB-ARBA"/>
</dbReference>
<feature type="binding site" evidence="5">
    <location>
        <begin position="149"/>
        <end position="150"/>
    </location>
    <ligand>
        <name>S-adenosyl-L-methionine</name>
        <dbReference type="ChEBI" id="CHEBI:59789"/>
    </ligand>
</feature>
<reference evidence="6" key="2">
    <citation type="submission" date="2025-09" db="UniProtKB">
        <authorList>
            <consortium name="Ensembl"/>
        </authorList>
    </citation>
    <scope>IDENTIFICATION</scope>
</reference>
<name>A0A8C4QPE8_EPTBU</name>
<dbReference type="InterPro" id="IPR053384">
    <property type="entry name" value="SAM-dep_methyltransferase"/>
</dbReference>
<dbReference type="Pfam" id="PF01234">
    <property type="entry name" value="NNMT_PNMT_TEMT"/>
    <property type="match status" value="1"/>
</dbReference>
<protein>
    <recommendedName>
        <fullName evidence="8">Nicotinamide N-methyltransferase</fullName>
    </recommendedName>
</protein>
<reference evidence="6" key="1">
    <citation type="submission" date="2025-08" db="UniProtKB">
        <authorList>
            <consortium name="Ensembl"/>
        </authorList>
    </citation>
    <scope>IDENTIFICATION</scope>
</reference>
<dbReference type="FunFam" id="3.40.50.150:FF:000065">
    <property type="entry name" value="Phenylethanolamine N-methyltransferase"/>
    <property type="match status" value="1"/>
</dbReference>
<evidence type="ECO:0000313" key="7">
    <source>
        <dbReference type="Proteomes" id="UP000694388"/>
    </source>
</evidence>
<dbReference type="GeneTree" id="ENSGT00390000011708"/>
<dbReference type="Ensembl" id="ENSEBUT00000018117.1">
    <property type="protein sequence ID" value="ENSEBUP00000017541.1"/>
    <property type="gene ID" value="ENSEBUG00000010968.1"/>
</dbReference>
<dbReference type="GO" id="GO:0032259">
    <property type="term" value="P:methylation"/>
    <property type="evidence" value="ECO:0007669"/>
    <property type="project" value="UniProtKB-KW"/>
</dbReference>
<evidence type="ECO:0000313" key="6">
    <source>
        <dbReference type="Ensembl" id="ENSEBUP00000017541.1"/>
    </source>
</evidence>
<dbReference type="InterPro" id="IPR000940">
    <property type="entry name" value="NNMT_TEMT_trans"/>
</dbReference>
<sequence length="273" mass="31103">MTPSSNMDAEPKTRSGEDYKMHFQPREFLRTYFRHPQEQPEDNYLAWALKMMQKVFCGSGLHGHRLLDVGSGPTIHQVLSACEVFDEIYLSDFTELNRNELQLWLEDSPEAYNWNRIIQYVCDLEGNVDTCESKSERLRRKVRSVLPCDVNQHPPVCGIDPPFDYILTSLCLDAACLDIEMYHQAVAHLAGLLNDGGNLGVLTSFEATFYYVGNERFKALSLSEDTVREAMTKAGLSITVYEKHLRSNADSNVCSDYKAMVFVVAQKIPEQKE</sequence>
<accession>A0A8C4QPE8</accession>
<dbReference type="OMA" id="GPTIHQV"/>
<keyword evidence="4 5" id="KW-0949">S-adenosyl-L-methionine</keyword>
<dbReference type="SUPFAM" id="SSF53335">
    <property type="entry name" value="S-adenosyl-L-methionine-dependent methyltransferases"/>
    <property type="match status" value="1"/>
</dbReference>
<dbReference type="Proteomes" id="UP000694388">
    <property type="component" value="Unplaced"/>
</dbReference>
<dbReference type="PANTHER" id="PTHR10867:SF32">
    <property type="entry name" value="NICOTINAMIDE N-METHYLTRANSFERASE"/>
    <property type="match status" value="1"/>
</dbReference>
<organism evidence="6 7">
    <name type="scientific">Eptatretus burgeri</name>
    <name type="common">Inshore hagfish</name>
    <dbReference type="NCBI Taxonomy" id="7764"/>
    <lineage>
        <taxon>Eukaryota</taxon>
        <taxon>Metazoa</taxon>
        <taxon>Chordata</taxon>
        <taxon>Craniata</taxon>
        <taxon>Vertebrata</taxon>
        <taxon>Cyclostomata</taxon>
        <taxon>Myxini</taxon>
        <taxon>Myxiniformes</taxon>
        <taxon>Myxinidae</taxon>
        <taxon>Eptatretinae</taxon>
        <taxon>Eptatretus</taxon>
    </lineage>
</organism>
<proteinExistence type="inferred from homology"/>
<evidence type="ECO:0000256" key="3">
    <source>
        <dbReference type="ARBA" id="ARBA00022679"/>
    </source>
</evidence>
<dbReference type="GO" id="GO:0008170">
    <property type="term" value="F:N-methyltransferase activity"/>
    <property type="evidence" value="ECO:0007669"/>
    <property type="project" value="TreeGrafter"/>
</dbReference>
<dbReference type="AlphaFoldDB" id="A0A8C4QPE8"/>
<feature type="binding site" evidence="5">
    <location>
        <position position="92"/>
    </location>
    <ligand>
        <name>S-adenosyl-L-methionine</name>
        <dbReference type="ChEBI" id="CHEBI:59789"/>
    </ligand>
</feature>
<dbReference type="PROSITE" id="PS51681">
    <property type="entry name" value="SAM_MT_NNMT_PNMT_TEMT"/>
    <property type="match status" value="1"/>
</dbReference>
<dbReference type="InterPro" id="IPR029063">
    <property type="entry name" value="SAM-dependent_MTases_sf"/>
</dbReference>
<keyword evidence="7" id="KW-1185">Reference proteome</keyword>
<comment type="similarity">
    <text evidence="1">Belongs to the class I-like SAM-binding methyltransferase superfamily. NNMT/PNMT/TEMT family.</text>
</comment>
<keyword evidence="2" id="KW-0489">Methyltransferase</keyword>
<dbReference type="PANTHER" id="PTHR10867">
    <property type="entry name" value="NNMT/PNMT/TEMT FAMILY MEMBER"/>
    <property type="match status" value="1"/>
</dbReference>
<feature type="binding site" evidence="5">
    <location>
        <position position="97"/>
    </location>
    <ligand>
        <name>S-adenosyl-L-methionine</name>
        <dbReference type="ChEBI" id="CHEBI:59789"/>
    </ligand>
</feature>
<evidence type="ECO:0000256" key="4">
    <source>
        <dbReference type="ARBA" id="ARBA00022691"/>
    </source>
</evidence>
<dbReference type="Gene3D" id="3.40.50.150">
    <property type="entry name" value="Vaccinia Virus protein VP39"/>
    <property type="match status" value="1"/>
</dbReference>
<feature type="binding site" evidence="5">
    <location>
        <begin position="70"/>
        <end position="71"/>
    </location>
    <ligand>
        <name>S-adenosyl-L-methionine</name>
        <dbReference type="ChEBI" id="CHEBI:59789"/>
    </ligand>
</feature>